<protein>
    <recommendedName>
        <fullName evidence="5">Lipoprotein</fullName>
    </recommendedName>
</protein>
<evidence type="ECO:0000313" key="4">
    <source>
        <dbReference type="Proteomes" id="UP001500542"/>
    </source>
</evidence>
<gene>
    <name evidence="3" type="ORF">GCM10009554_57500</name>
</gene>
<reference evidence="4" key="1">
    <citation type="journal article" date="2019" name="Int. J. Syst. Evol. Microbiol.">
        <title>The Global Catalogue of Microorganisms (GCM) 10K type strain sequencing project: providing services to taxonomists for standard genome sequencing and annotation.</title>
        <authorList>
            <consortium name="The Broad Institute Genomics Platform"/>
            <consortium name="The Broad Institute Genome Sequencing Center for Infectious Disease"/>
            <person name="Wu L."/>
            <person name="Ma J."/>
        </authorList>
    </citation>
    <scope>NUCLEOTIDE SEQUENCE [LARGE SCALE GENOMIC DNA]</scope>
    <source>
        <strain evidence="4">JCM 10977</strain>
    </source>
</reference>
<feature type="compositionally biased region" description="Low complexity" evidence="1">
    <location>
        <begin position="29"/>
        <end position="51"/>
    </location>
</feature>
<dbReference type="Proteomes" id="UP001500542">
    <property type="component" value="Unassembled WGS sequence"/>
</dbReference>
<evidence type="ECO:0000313" key="3">
    <source>
        <dbReference type="EMBL" id="GAA0953305.1"/>
    </source>
</evidence>
<keyword evidence="2" id="KW-0732">Signal</keyword>
<organism evidence="3 4">
    <name type="scientific">Kribbella koreensis</name>
    <dbReference type="NCBI Taxonomy" id="57909"/>
    <lineage>
        <taxon>Bacteria</taxon>
        <taxon>Bacillati</taxon>
        <taxon>Actinomycetota</taxon>
        <taxon>Actinomycetes</taxon>
        <taxon>Propionibacteriales</taxon>
        <taxon>Kribbellaceae</taxon>
        <taxon>Kribbella</taxon>
    </lineage>
</organism>
<name>A0ABP4BRM8_9ACTN</name>
<keyword evidence="4" id="KW-1185">Reference proteome</keyword>
<sequence>MPRRPLLLTVALCALPLAACNNSPEAGQPNTTPTTAPTSTPTPSGPTTPAYTPEEQAAITAAKARYTAARAGVVKAAADPQKVTRAQLEASGSSGHWLDGAIEQIVFLRDRSLYQTGEVKIVSSVVKSVDALASRPTVVLTNCVDGSPVVMRYKATGKAVPVVSNDGLRHKVDAYLSFAASKTGAKMWFLTDEKVIGKC</sequence>
<feature type="signal peptide" evidence="2">
    <location>
        <begin position="1"/>
        <end position="19"/>
    </location>
</feature>
<accession>A0ABP4BRM8</accession>
<proteinExistence type="predicted"/>
<evidence type="ECO:0000256" key="2">
    <source>
        <dbReference type="SAM" id="SignalP"/>
    </source>
</evidence>
<evidence type="ECO:0000256" key="1">
    <source>
        <dbReference type="SAM" id="MobiDB-lite"/>
    </source>
</evidence>
<feature type="region of interest" description="Disordered" evidence="1">
    <location>
        <begin position="23"/>
        <end position="51"/>
    </location>
</feature>
<comment type="caution">
    <text evidence="3">The sequence shown here is derived from an EMBL/GenBank/DDBJ whole genome shotgun (WGS) entry which is preliminary data.</text>
</comment>
<dbReference type="EMBL" id="BAAAHK010000014">
    <property type="protein sequence ID" value="GAA0953305.1"/>
    <property type="molecule type" value="Genomic_DNA"/>
</dbReference>
<feature type="chain" id="PRO_5046768113" description="Lipoprotein" evidence="2">
    <location>
        <begin position="20"/>
        <end position="199"/>
    </location>
</feature>
<evidence type="ECO:0008006" key="5">
    <source>
        <dbReference type="Google" id="ProtNLM"/>
    </source>
</evidence>